<dbReference type="SMART" id="SM00871">
    <property type="entry name" value="AraC_E_bind"/>
    <property type="match status" value="1"/>
</dbReference>
<proteinExistence type="predicted"/>
<dbReference type="InterPro" id="IPR029063">
    <property type="entry name" value="SAM-dependent_MTases_sf"/>
</dbReference>
<accession>A0A501QER2</accession>
<dbReference type="GO" id="GO:0032259">
    <property type="term" value="P:methylation"/>
    <property type="evidence" value="ECO:0007669"/>
    <property type="project" value="UniProtKB-KW"/>
</dbReference>
<dbReference type="InterPro" id="IPR029442">
    <property type="entry name" value="GyrI-like"/>
</dbReference>
<dbReference type="InterPro" id="IPR011256">
    <property type="entry name" value="Reg_factor_effector_dom_sf"/>
</dbReference>
<dbReference type="EMBL" id="VFJE01000052">
    <property type="protein sequence ID" value="TPD70671.1"/>
    <property type="molecule type" value="Genomic_DNA"/>
</dbReference>
<dbReference type="InterPro" id="IPR041698">
    <property type="entry name" value="Methyltransf_25"/>
</dbReference>
<evidence type="ECO:0000256" key="1">
    <source>
        <dbReference type="ARBA" id="ARBA00022603"/>
    </source>
</evidence>
<dbReference type="Pfam" id="PF06445">
    <property type="entry name" value="GyrI-like"/>
    <property type="match status" value="1"/>
</dbReference>
<keyword evidence="5" id="KW-1185">Reference proteome</keyword>
<sequence length="374" mass="42612">MEPILKTLPLTRLVGIHKEMSLANNQTFALWSAFMPRRKEVINSLNTDFFSMQLYDTTYFENFSLDRKFTKWAAVAVDNFEAIPDGMESYTIQGGEYAVFTHKGGPETGAEIFGYIFNTWLPNSDYMLDTREHFELLGDKYKQGSPESEEEIWIPVKPKTIDKTKIAVALFDKLADRYQDKFMDVGLYADSLNLFCDNILKPNASILELACGPGNVTKYLLEKRPDFRILATDLAPRMIELAKANNPSATFGLMDCRDLGKDSKNYDGIVAAFCLPYLSKEETQKLIADAYNRLEQNGLLFISTMENDYETSGWEKGSSGDAIYMHYYPADFLLTTLQTNGFTIIDERRKKYKGPTNNPVTDLLLIARKEEKSK</sequence>
<gene>
    <name evidence="4" type="ORF">FJA49_06940</name>
</gene>
<comment type="caution">
    <text evidence="4">The sequence shown here is derived from an EMBL/GenBank/DDBJ whole genome shotgun (WGS) entry which is preliminary data.</text>
</comment>
<dbReference type="GO" id="GO:0008168">
    <property type="term" value="F:methyltransferase activity"/>
    <property type="evidence" value="ECO:0007669"/>
    <property type="project" value="UniProtKB-KW"/>
</dbReference>
<dbReference type="InterPro" id="IPR010499">
    <property type="entry name" value="AraC_E-bd"/>
</dbReference>
<dbReference type="Gene3D" id="3.20.80.10">
    <property type="entry name" value="Regulatory factor, effector binding domain"/>
    <property type="match status" value="1"/>
</dbReference>
<dbReference type="Gene3D" id="3.40.50.150">
    <property type="entry name" value="Vaccinia Virus protein VP39"/>
    <property type="match status" value="1"/>
</dbReference>
<dbReference type="SUPFAM" id="SSF53335">
    <property type="entry name" value="S-adenosyl-L-methionine-dependent methyltransferases"/>
    <property type="match status" value="1"/>
</dbReference>
<keyword evidence="2 4" id="KW-0808">Transferase</keyword>
<keyword evidence="1 4" id="KW-0489">Methyltransferase</keyword>
<dbReference type="AlphaFoldDB" id="A0A501QER2"/>
<dbReference type="Proteomes" id="UP000319175">
    <property type="component" value="Unassembled WGS sequence"/>
</dbReference>
<dbReference type="PANTHER" id="PTHR43861">
    <property type="entry name" value="TRANS-ACONITATE 2-METHYLTRANSFERASE-RELATED"/>
    <property type="match status" value="1"/>
</dbReference>
<organism evidence="4 5">
    <name type="scientific">Flavobacterium microcysteis</name>
    <dbReference type="NCBI Taxonomy" id="2596891"/>
    <lineage>
        <taxon>Bacteria</taxon>
        <taxon>Pseudomonadati</taxon>
        <taxon>Bacteroidota</taxon>
        <taxon>Flavobacteriia</taxon>
        <taxon>Flavobacteriales</taxon>
        <taxon>Flavobacteriaceae</taxon>
        <taxon>Flavobacterium</taxon>
    </lineage>
</organism>
<dbReference type="PANTHER" id="PTHR43861:SF1">
    <property type="entry name" value="TRANS-ACONITATE 2-METHYLTRANSFERASE"/>
    <property type="match status" value="1"/>
</dbReference>
<evidence type="ECO:0000259" key="3">
    <source>
        <dbReference type="SMART" id="SM00871"/>
    </source>
</evidence>
<reference evidence="4 5" key="1">
    <citation type="submission" date="2019-06" db="EMBL/GenBank/DDBJ databases">
        <title>Flavobacterium sp. MaA-Y11 from geoumgang.</title>
        <authorList>
            <person name="Jeong S."/>
        </authorList>
    </citation>
    <scope>NUCLEOTIDE SEQUENCE [LARGE SCALE GENOMIC DNA]</scope>
    <source>
        <strain evidence="4 5">MaA-Y11</strain>
    </source>
</reference>
<dbReference type="CDD" id="cd02440">
    <property type="entry name" value="AdoMet_MTases"/>
    <property type="match status" value="1"/>
</dbReference>
<feature type="domain" description="AraC effector-binding" evidence="3">
    <location>
        <begin position="1"/>
        <end position="157"/>
    </location>
</feature>
<dbReference type="Pfam" id="PF13649">
    <property type="entry name" value="Methyltransf_25"/>
    <property type="match status" value="1"/>
</dbReference>
<name>A0A501QER2_9FLAO</name>
<dbReference type="OrthoDB" id="9789123at2"/>
<evidence type="ECO:0000313" key="5">
    <source>
        <dbReference type="Proteomes" id="UP000319175"/>
    </source>
</evidence>
<evidence type="ECO:0000313" key="4">
    <source>
        <dbReference type="EMBL" id="TPD70671.1"/>
    </source>
</evidence>
<dbReference type="SUPFAM" id="SSF55136">
    <property type="entry name" value="Probable bacterial effector-binding domain"/>
    <property type="match status" value="1"/>
</dbReference>
<evidence type="ECO:0000256" key="2">
    <source>
        <dbReference type="ARBA" id="ARBA00022679"/>
    </source>
</evidence>
<protein>
    <submittedName>
        <fullName evidence="4">Methyltransferase domain-containing protein</fullName>
    </submittedName>
</protein>
<dbReference type="RefSeq" id="WP_140000223.1">
    <property type="nucleotide sequence ID" value="NZ_VFJE01000052.1"/>
</dbReference>